<name>A0A315XYK8_RUMFL</name>
<organism evidence="1 2">
    <name type="scientific">Ruminococcus flavefaciens</name>
    <dbReference type="NCBI Taxonomy" id="1265"/>
    <lineage>
        <taxon>Bacteria</taxon>
        <taxon>Bacillati</taxon>
        <taxon>Bacillota</taxon>
        <taxon>Clostridia</taxon>
        <taxon>Eubacteriales</taxon>
        <taxon>Oscillospiraceae</taxon>
        <taxon>Ruminococcus</taxon>
    </lineage>
</organism>
<proteinExistence type="predicted"/>
<protein>
    <submittedName>
        <fullName evidence="1">Uncharacterized protein</fullName>
    </submittedName>
</protein>
<evidence type="ECO:0000313" key="1">
    <source>
        <dbReference type="EMBL" id="PWJ12700.1"/>
    </source>
</evidence>
<reference evidence="1 2" key="1">
    <citation type="submission" date="2018-05" db="EMBL/GenBank/DDBJ databases">
        <title>The Hungate 1000. A catalogue of reference genomes from the rumen microbiome.</title>
        <authorList>
            <person name="Kelly W."/>
        </authorList>
    </citation>
    <scope>NUCLEOTIDE SEQUENCE [LARGE SCALE GENOMIC DNA]</scope>
    <source>
        <strain evidence="1 2">SAb67</strain>
    </source>
</reference>
<comment type="caution">
    <text evidence="1">The sequence shown here is derived from an EMBL/GenBank/DDBJ whole genome shotgun (WGS) entry which is preliminary data.</text>
</comment>
<sequence>MESTYTDIINFNFSSIPFKKAVNAVNECRAVWGEIDTRVRALPEVEPVRDGTAAVERRKKEIEEFDLERKAASEAAIDKVKAAAAEFGTAFDNVILPHGEDFEAEDSKGDYALLTNRLIVSPQELAIIYEKHRNSAAFRRLISRYASIENWEGFAGIDSGNTITEFSIRFFEDCVHGCENPFGYTAAAITAEGELVRRLNAYGITDNFTEI</sequence>
<dbReference type="AlphaFoldDB" id="A0A315XYK8"/>
<dbReference type="Proteomes" id="UP000245720">
    <property type="component" value="Unassembled WGS sequence"/>
</dbReference>
<dbReference type="EMBL" id="QGDI01000006">
    <property type="protein sequence ID" value="PWJ12700.1"/>
    <property type="molecule type" value="Genomic_DNA"/>
</dbReference>
<dbReference type="RefSeq" id="WP_109726548.1">
    <property type="nucleotide sequence ID" value="NZ_QGDI01000006.1"/>
</dbReference>
<evidence type="ECO:0000313" key="2">
    <source>
        <dbReference type="Proteomes" id="UP000245720"/>
    </source>
</evidence>
<accession>A0A315XYK8</accession>
<gene>
    <name evidence="1" type="ORF">IE37_01785</name>
</gene>